<dbReference type="InterPro" id="IPR000415">
    <property type="entry name" value="Nitroreductase-like"/>
</dbReference>
<evidence type="ECO:0000256" key="2">
    <source>
        <dbReference type="ARBA" id="ARBA00022643"/>
    </source>
</evidence>
<evidence type="ECO:0000256" key="1">
    <source>
        <dbReference type="ARBA" id="ARBA00022630"/>
    </source>
</evidence>
<dbReference type="Pfam" id="PF00881">
    <property type="entry name" value="Nitroreductase"/>
    <property type="match status" value="1"/>
</dbReference>
<dbReference type="Proteomes" id="UP000480929">
    <property type="component" value="Unassembled WGS sequence"/>
</dbReference>
<keyword evidence="3" id="KW-0560">Oxidoreductase</keyword>
<gene>
    <name evidence="6" type="ORF">GKD88_01745</name>
    <name evidence="5" type="ORF">GKE08_01945</name>
</gene>
<dbReference type="RefSeq" id="WP_154237730.1">
    <property type="nucleotide sequence ID" value="NZ_WKPI01000002.1"/>
</dbReference>
<sequence>MMSMEEALTLAKKRRTIRDFDSTPVNLDEIKTCLKIAATAPSGADMQPWHFCVITNEAKKREVRKACEQIEREFYEQRISEVWRQDLKKLNLQVEKPFLSEAPCLIVIFKQMQHADESGHWVPNYYVNESVGIATGFLIQALHQAGYAMLTYTPAPIHFLTKLCHRPDNEVAEMILVVGHARPDAPLPVLKKKTLEEIADFID</sequence>
<protein>
    <submittedName>
        <fullName evidence="5">Nitroreductase family protein</fullName>
    </submittedName>
</protein>
<name>A0A6N7S2H8_9FIRM</name>
<dbReference type="Gene3D" id="3.40.109.10">
    <property type="entry name" value="NADH Oxidase"/>
    <property type="match status" value="1"/>
</dbReference>
<accession>A0A6N7S2H8</accession>
<dbReference type="InterPro" id="IPR029479">
    <property type="entry name" value="Nitroreductase"/>
</dbReference>
<dbReference type="GO" id="GO:0016491">
    <property type="term" value="F:oxidoreductase activity"/>
    <property type="evidence" value="ECO:0007669"/>
    <property type="project" value="UniProtKB-KW"/>
</dbReference>
<feature type="domain" description="Nitroreductase" evidence="4">
    <location>
        <begin position="12"/>
        <end position="180"/>
    </location>
</feature>
<dbReference type="Proteomes" id="UP000433575">
    <property type="component" value="Unassembled WGS sequence"/>
</dbReference>
<dbReference type="EMBL" id="WKPJ01000002">
    <property type="protein sequence ID" value="MSA88093.1"/>
    <property type="molecule type" value="Genomic_DNA"/>
</dbReference>
<dbReference type="SUPFAM" id="SSF55469">
    <property type="entry name" value="FMN-dependent nitroreductase-like"/>
    <property type="match status" value="1"/>
</dbReference>
<evidence type="ECO:0000313" key="7">
    <source>
        <dbReference type="Proteomes" id="UP000433575"/>
    </source>
</evidence>
<organism evidence="5 7">
    <name type="scientific">Holdemania massiliensis</name>
    <dbReference type="NCBI Taxonomy" id="1468449"/>
    <lineage>
        <taxon>Bacteria</taxon>
        <taxon>Bacillati</taxon>
        <taxon>Bacillota</taxon>
        <taxon>Erysipelotrichia</taxon>
        <taxon>Erysipelotrichales</taxon>
        <taxon>Erysipelotrichaceae</taxon>
        <taxon>Holdemania</taxon>
    </lineage>
</organism>
<evidence type="ECO:0000313" key="5">
    <source>
        <dbReference type="EMBL" id="MSA88093.1"/>
    </source>
</evidence>
<dbReference type="AlphaFoldDB" id="A0A6N7S2H8"/>
<evidence type="ECO:0000259" key="4">
    <source>
        <dbReference type="Pfam" id="PF00881"/>
    </source>
</evidence>
<proteinExistence type="predicted"/>
<dbReference type="OrthoDB" id="9783470at2"/>
<dbReference type="PANTHER" id="PTHR23026">
    <property type="entry name" value="NADPH NITROREDUCTASE"/>
    <property type="match status" value="1"/>
</dbReference>
<evidence type="ECO:0000313" key="8">
    <source>
        <dbReference type="Proteomes" id="UP000480929"/>
    </source>
</evidence>
<keyword evidence="2" id="KW-0288">FMN</keyword>
<dbReference type="EMBL" id="WKPI01000002">
    <property type="protein sequence ID" value="MSC31848.1"/>
    <property type="molecule type" value="Genomic_DNA"/>
</dbReference>
<dbReference type="InterPro" id="IPR050627">
    <property type="entry name" value="Nitroreductase/BluB"/>
</dbReference>
<comment type="caution">
    <text evidence="5">The sequence shown here is derived from an EMBL/GenBank/DDBJ whole genome shotgun (WGS) entry which is preliminary data.</text>
</comment>
<dbReference type="PANTHER" id="PTHR23026:SF90">
    <property type="entry name" value="IODOTYROSINE DEIODINASE 1"/>
    <property type="match status" value="1"/>
</dbReference>
<dbReference type="CDD" id="cd02144">
    <property type="entry name" value="iodotyrosine_dehalogenase"/>
    <property type="match status" value="1"/>
</dbReference>
<keyword evidence="1" id="KW-0285">Flavoprotein</keyword>
<keyword evidence="8" id="KW-1185">Reference proteome</keyword>
<evidence type="ECO:0000313" key="6">
    <source>
        <dbReference type="EMBL" id="MSC31848.1"/>
    </source>
</evidence>
<reference evidence="7 8" key="1">
    <citation type="journal article" date="2019" name="Nat. Med.">
        <title>A library of human gut bacterial isolates paired with longitudinal multiomics data enables mechanistic microbiome research.</title>
        <authorList>
            <person name="Poyet M."/>
            <person name="Groussin M."/>
            <person name="Gibbons S.M."/>
            <person name="Avila-Pacheco J."/>
            <person name="Jiang X."/>
            <person name="Kearney S.M."/>
            <person name="Perrotta A.R."/>
            <person name="Berdy B."/>
            <person name="Zhao S."/>
            <person name="Lieberman T.D."/>
            <person name="Swanson P.K."/>
            <person name="Smith M."/>
            <person name="Roesemann S."/>
            <person name="Alexander J.E."/>
            <person name="Rich S.A."/>
            <person name="Livny J."/>
            <person name="Vlamakis H."/>
            <person name="Clish C."/>
            <person name="Bullock K."/>
            <person name="Deik A."/>
            <person name="Scott J."/>
            <person name="Pierce K.A."/>
            <person name="Xavier R.J."/>
            <person name="Alm E.J."/>
        </authorList>
    </citation>
    <scope>NUCLEOTIDE SEQUENCE [LARGE SCALE GENOMIC DNA]</scope>
    <source>
        <strain evidence="5 7">BIOML-A4</strain>
        <strain evidence="6 8">BIOML-A5</strain>
    </source>
</reference>
<evidence type="ECO:0000256" key="3">
    <source>
        <dbReference type="ARBA" id="ARBA00023002"/>
    </source>
</evidence>